<name>A0AA48L6N8_9TREE</name>
<dbReference type="Proteomes" id="UP001233271">
    <property type="component" value="Chromosome 5"/>
</dbReference>
<dbReference type="AlphaFoldDB" id="A0AA48L6N8"/>
<evidence type="ECO:0000313" key="3">
    <source>
        <dbReference type="Proteomes" id="UP001233271"/>
    </source>
</evidence>
<accession>A0AA48L6N8</accession>
<protein>
    <submittedName>
        <fullName evidence="2">Uncharacterized protein</fullName>
    </submittedName>
</protein>
<keyword evidence="3" id="KW-1185">Reference proteome</keyword>
<evidence type="ECO:0000256" key="1">
    <source>
        <dbReference type="SAM" id="Phobius"/>
    </source>
</evidence>
<gene>
    <name evidence="2" type="ORF">CcaverHIS019_0505610</name>
</gene>
<sequence length="82" mass="9042">MRPNLADELVPVPHPSERGGLDALATALRRSASVAVIIVFLLGTVFYIITEPEHGTRAQAAHMLRRWLWAGDEVIIAIKADR</sequence>
<proteinExistence type="predicted"/>
<keyword evidence="1" id="KW-0472">Membrane</keyword>
<dbReference type="KEGG" id="ccac:CcaHIS019_0505610"/>
<dbReference type="RefSeq" id="XP_060458198.1">
    <property type="nucleotide sequence ID" value="XM_060601734.1"/>
</dbReference>
<reference evidence="2" key="1">
    <citation type="journal article" date="2023" name="BMC Genomics">
        <title>Chromosome-level genome assemblies of Cutaneotrichosporon spp. (Trichosporonales, Basidiomycota) reveal imbalanced evolution between nucleotide sequences and chromosome synteny.</title>
        <authorList>
            <person name="Kobayashi Y."/>
            <person name="Kayamori A."/>
            <person name="Aoki K."/>
            <person name="Shiwa Y."/>
            <person name="Matsutani M."/>
            <person name="Fujita N."/>
            <person name="Sugita T."/>
            <person name="Iwasaki W."/>
            <person name="Tanaka N."/>
            <person name="Takashima M."/>
        </authorList>
    </citation>
    <scope>NUCLEOTIDE SEQUENCE</scope>
    <source>
        <strain evidence="2">HIS019</strain>
    </source>
</reference>
<organism evidence="2 3">
    <name type="scientific">Cutaneotrichosporon cavernicola</name>
    <dbReference type="NCBI Taxonomy" id="279322"/>
    <lineage>
        <taxon>Eukaryota</taxon>
        <taxon>Fungi</taxon>
        <taxon>Dikarya</taxon>
        <taxon>Basidiomycota</taxon>
        <taxon>Agaricomycotina</taxon>
        <taxon>Tremellomycetes</taxon>
        <taxon>Trichosporonales</taxon>
        <taxon>Trichosporonaceae</taxon>
        <taxon>Cutaneotrichosporon</taxon>
    </lineage>
</organism>
<dbReference type="GeneID" id="85496803"/>
<evidence type="ECO:0000313" key="2">
    <source>
        <dbReference type="EMBL" id="BEI92933.1"/>
    </source>
</evidence>
<keyword evidence="1" id="KW-0812">Transmembrane</keyword>
<keyword evidence="1" id="KW-1133">Transmembrane helix</keyword>
<dbReference type="EMBL" id="AP028216">
    <property type="protein sequence ID" value="BEI92933.1"/>
    <property type="molecule type" value="Genomic_DNA"/>
</dbReference>
<feature type="transmembrane region" description="Helical" evidence="1">
    <location>
        <begin position="31"/>
        <end position="49"/>
    </location>
</feature>